<dbReference type="AlphaFoldDB" id="A0A1H8LKB0"/>
<dbReference type="STRING" id="501024.RTCCBAU85039_3018"/>
<dbReference type="EMBL" id="FNXB01000013">
    <property type="protein sequence ID" value="SEH91007.1"/>
    <property type="molecule type" value="Genomic_DNA"/>
</dbReference>
<keyword evidence="4" id="KW-1185">Reference proteome</keyword>
<dbReference type="Proteomes" id="UP000183063">
    <property type="component" value="Unassembled WGS sequence"/>
</dbReference>
<reference evidence="2 4" key="1">
    <citation type="submission" date="2016-10" db="EMBL/GenBank/DDBJ databases">
        <authorList>
            <person name="Varghese N."/>
            <person name="Submissions S."/>
        </authorList>
    </citation>
    <scope>NUCLEOTIDE SEQUENCE [LARGE SCALE GENOMIC DNA]</scope>
    <source>
        <strain evidence="2 4">CGMCC 1.7071</strain>
    </source>
</reference>
<reference evidence="1" key="2">
    <citation type="submission" date="2016-10" db="EMBL/GenBank/DDBJ databases">
        <authorList>
            <person name="de Groot N.N."/>
        </authorList>
    </citation>
    <scope>NUCLEOTIDE SEQUENCE [LARGE SCALE GENOMIC DNA]</scope>
    <source>
        <strain evidence="1">CCBAU85039</strain>
    </source>
</reference>
<organism evidence="1 3">
    <name type="scientific">Rhizobium tibeticum</name>
    <dbReference type="NCBI Taxonomy" id="501024"/>
    <lineage>
        <taxon>Bacteria</taxon>
        <taxon>Pseudomonadati</taxon>
        <taxon>Pseudomonadota</taxon>
        <taxon>Alphaproteobacteria</taxon>
        <taxon>Hyphomicrobiales</taxon>
        <taxon>Rhizobiaceae</taxon>
        <taxon>Rhizobium/Agrobacterium group</taxon>
        <taxon>Rhizobium</taxon>
    </lineage>
</organism>
<protein>
    <submittedName>
        <fullName evidence="1">Uncharacterized protein</fullName>
    </submittedName>
</protein>
<dbReference type="Proteomes" id="UP000198939">
    <property type="component" value="Unassembled WGS sequence"/>
</dbReference>
<name>A0A1H8LKB0_9HYPH</name>
<dbReference type="EMBL" id="FOCV01000011">
    <property type="protein sequence ID" value="SEO05226.1"/>
    <property type="molecule type" value="Genomic_DNA"/>
</dbReference>
<evidence type="ECO:0000313" key="2">
    <source>
        <dbReference type="EMBL" id="SEO05226.1"/>
    </source>
</evidence>
<reference evidence="3" key="3">
    <citation type="submission" date="2016-10" db="EMBL/GenBank/DDBJ databases">
        <authorList>
            <person name="Wibberg D."/>
        </authorList>
    </citation>
    <scope>NUCLEOTIDE SEQUENCE [LARGE SCALE GENOMIC DNA]</scope>
</reference>
<evidence type="ECO:0000313" key="3">
    <source>
        <dbReference type="Proteomes" id="UP000183063"/>
    </source>
</evidence>
<evidence type="ECO:0000313" key="1">
    <source>
        <dbReference type="EMBL" id="SEH91007.1"/>
    </source>
</evidence>
<proteinExistence type="predicted"/>
<sequence>MLSATPWASADPVDEDCVPRIRRGEIWLREMQGELAGLAVIGTPTMRCSSALLLHQDFRVPAMVLQS</sequence>
<gene>
    <name evidence="1" type="ORF">RTCCBAU85039_3018</name>
    <name evidence="2" type="ORF">SAMN05216228_101121</name>
</gene>
<evidence type="ECO:0000313" key="4">
    <source>
        <dbReference type="Proteomes" id="UP000198939"/>
    </source>
</evidence>
<accession>A0A1H8LKB0</accession>